<organism evidence="2 3">
    <name type="scientific">Alkalibacillus haloalkaliphilus</name>
    <dbReference type="NCBI Taxonomy" id="94136"/>
    <lineage>
        <taxon>Bacteria</taxon>
        <taxon>Bacillati</taxon>
        <taxon>Bacillota</taxon>
        <taxon>Bacilli</taxon>
        <taxon>Bacillales</taxon>
        <taxon>Bacillaceae</taxon>
        <taxon>Alkalibacillus</taxon>
    </lineage>
</organism>
<dbReference type="InterPro" id="IPR013830">
    <property type="entry name" value="SGNH_hydro"/>
</dbReference>
<dbReference type="PANTHER" id="PTHR30383:SF27">
    <property type="entry name" value="SPORE GERMINATION LIPASE LIPC"/>
    <property type="match status" value="1"/>
</dbReference>
<reference evidence="2 3" key="1">
    <citation type="submission" date="2019-07" db="EMBL/GenBank/DDBJ databases">
        <title>Whole genome shotgun sequence of Alkalibacillus haloalkaliphilus NBRC 103110.</title>
        <authorList>
            <person name="Hosoyama A."/>
            <person name="Uohara A."/>
            <person name="Ohji S."/>
            <person name="Ichikawa N."/>
        </authorList>
    </citation>
    <scope>NUCLEOTIDE SEQUENCE [LARGE SCALE GENOMIC DNA]</scope>
    <source>
        <strain evidence="2 3">NBRC 103110</strain>
    </source>
</reference>
<gene>
    <name evidence="2" type="primary">lipC</name>
    <name evidence="2" type="ORF">AHA02nite_03390</name>
</gene>
<dbReference type="AlphaFoldDB" id="A0A511W3A0"/>
<dbReference type="InterPro" id="IPR036514">
    <property type="entry name" value="SGNH_hydro_sf"/>
</dbReference>
<dbReference type="OrthoDB" id="26855at2"/>
<protein>
    <submittedName>
        <fullName evidence="2">Spore germination lipase LipC</fullName>
    </submittedName>
</protein>
<dbReference type="Gene3D" id="3.40.50.1110">
    <property type="entry name" value="SGNH hydrolase"/>
    <property type="match status" value="1"/>
</dbReference>
<dbReference type="Proteomes" id="UP000321440">
    <property type="component" value="Unassembled WGS sequence"/>
</dbReference>
<evidence type="ECO:0000259" key="1">
    <source>
        <dbReference type="Pfam" id="PF13472"/>
    </source>
</evidence>
<evidence type="ECO:0000313" key="2">
    <source>
        <dbReference type="EMBL" id="GEN44563.1"/>
    </source>
</evidence>
<evidence type="ECO:0000313" key="3">
    <source>
        <dbReference type="Proteomes" id="UP000321440"/>
    </source>
</evidence>
<dbReference type="InterPro" id="IPR051532">
    <property type="entry name" value="Ester_Hydrolysis_Enzymes"/>
</dbReference>
<name>A0A511W3A0_9BACI</name>
<comment type="caution">
    <text evidence="2">The sequence shown here is derived from an EMBL/GenBank/DDBJ whole genome shotgun (WGS) entry which is preliminary data.</text>
</comment>
<dbReference type="PANTHER" id="PTHR30383">
    <property type="entry name" value="THIOESTERASE 1/PROTEASE 1/LYSOPHOSPHOLIPASE L1"/>
    <property type="match status" value="1"/>
</dbReference>
<dbReference type="EMBL" id="BJYA01000001">
    <property type="protein sequence ID" value="GEN44563.1"/>
    <property type="molecule type" value="Genomic_DNA"/>
</dbReference>
<feature type="domain" description="SGNH hydrolase-type esterase" evidence="1">
    <location>
        <begin position="9"/>
        <end position="196"/>
    </location>
</feature>
<accession>A0A511W3A0</accession>
<sequence>MEEELFYRALGDSLTVGIGSYFNRGFVSRYAQMTVEQLNRPVRTEVFARNRMTSGQLRAMIHDQHVRSRLMHSNIVTISVGGNDLIQANRMFLRTYNPVVFEHAEQQLYENLLYILYEIQILKWLYPTPYFIRLIGLYNPYPQLGYSQFWINRFNDVLKSLQTDHIRYVDILPHFSEGGRNLLAFGSIHPNRNGYNLIAKQLVNSGFSPLKI</sequence>
<dbReference type="Pfam" id="PF13472">
    <property type="entry name" value="Lipase_GDSL_2"/>
    <property type="match status" value="1"/>
</dbReference>
<dbReference type="SUPFAM" id="SSF52266">
    <property type="entry name" value="SGNH hydrolase"/>
    <property type="match status" value="1"/>
</dbReference>
<dbReference type="RefSeq" id="WP_146813742.1">
    <property type="nucleotide sequence ID" value="NZ_BJYA01000001.1"/>
</dbReference>
<keyword evidence="3" id="KW-1185">Reference proteome</keyword>
<proteinExistence type="predicted"/>
<dbReference type="GO" id="GO:0004622">
    <property type="term" value="F:phosphatidylcholine lysophospholipase activity"/>
    <property type="evidence" value="ECO:0007669"/>
    <property type="project" value="TreeGrafter"/>
</dbReference>